<dbReference type="Gene3D" id="3.40.1280.10">
    <property type="match status" value="1"/>
</dbReference>
<keyword evidence="7 10" id="KW-0949">S-adenosyl-L-methionine</keyword>
<evidence type="ECO:0000259" key="12">
    <source>
        <dbReference type="Pfam" id="PF20260"/>
    </source>
</evidence>
<organism evidence="13 14">
    <name type="scientific">Stratiformator vulcanicus</name>
    <dbReference type="NCBI Taxonomy" id="2527980"/>
    <lineage>
        <taxon>Bacteria</taxon>
        <taxon>Pseudomonadati</taxon>
        <taxon>Planctomycetota</taxon>
        <taxon>Planctomycetia</taxon>
        <taxon>Planctomycetales</taxon>
        <taxon>Planctomycetaceae</taxon>
        <taxon>Stratiformator</taxon>
    </lineage>
</organism>
<dbReference type="InterPro" id="IPR006700">
    <property type="entry name" value="RsmE"/>
</dbReference>
<evidence type="ECO:0000256" key="6">
    <source>
        <dbReference type="ARBA" id="ARBA00022679"/>
    </source>
</evidence>
<feature type="domain" description="Ribosomal RNA small subunit methyltransferase E PUA-like" evidence="12">
    <location>
        <begin position="17"/>
        <end position="63"/>
    </location>
</feature>
<dbReference type="GO" id="GO:0070475">
    <property type="term" value="P:rRNA base methylation"/>
    <property type="evidence" value="ECO:0007669"/>
    <property type="project" value="TreeGrafter"/>
</dbReference>
<proteinExistence type="inferred from homology"/>
<dbReference type="SUPFAM" id="SSF88697">
    <property type="entry name" value="PUA domain-like"/>
    <property type="match status" value="1"/>
</dbReference>
<dbReference type="GO" id="GO:0070042">
    <property type="term" value="F:rRNA (uridine-N3-)-methyltransferase activity"/>
    <property type="evidence" value="ECO:0007669"/>
    <property type="project" value="TreeGrafter"/>
</dbReference>
<name>A0A517R4G4_9PLAN</name>
<keyword evidence="5 10" id="KW-0489">Methyltransferase</keyword>
<comment type="subcellular location">
    <subcellularLocation>
        <location evidence="1 10">Cytoplasm</location>
    </subcellularLocation>
</comment>
<accession>A0A517R4G4</accession>
<dbReference type="Pfam" id="PF20260">
    <property type="entry name" value="PUA_4"/>
    <property type="match status" value="1"/>
</dbReference>
<dbReference type="EMBL" id="CP036268">
    <property type="protein sequence ID" value="QDT38767.1"/>
    <property type="molecule type" value="Genomic_DNA"/>
</dbReference>
<feature type="domain" description="Ribosomal RNA small subunit methyltransferase E methyltransferase" evidence="11">
    <location>
        <begin position="73"/>
        <end position="226"/>
    </location>
</feature>
<evidence type="ECO:0000256" key="1">
    <source>
        <dbReference type="ARBA" id="ARBA00004496"/>
    </source>
</evidence>
<dbReference type="EC" id="2.1.1.193" evidence="10"/>
<dbReference type="AlphaFoldDB" id="A0A517R4G4"/>
<dbReference type="InterPro" id="IPR015947">
    <property type="entry name" value="PUA-like_sf"/>
</dbReference>
<dbReference type="PANTHER" id="PTHR30027:SF3">
    <property type="entry name" value="16S RRNA (URACIL(1498)-N(3))-METHYLTRANSFERASE"/>
    <property type="match status" value="1"/>
</dbReference>
<gene>
    <name evidence="13" type="primary">rsmE</name>
    <name evidence="13" type="ORF">Pan189_31650</name>
</gene>
<keyword evidence="6 10" id="KW-0808">Transferase</keyword>
<protein>
    <recommendedName>
        <fullName evidence="10">Ribosomal RNA small subunit methyltransferase E</fullName>
        <ecNumber evidence="10">2.1.1.193</ecNumber>
    </recommendedName>
</protein>
<dbReference type="SUPFAM" id="SSF75217">
    <property type="entry name" value="alpha/beta knot"/>
    <property type="match status" value="1"/>
</dbReference>
<evidence type="ECO:0000313" key="13">
    <source>
        <dbReference type="EMBL" id="QDT38767.1"/>
    </source>
</evidence>
<evidence type="ECO:0000256" key="4">
    <source>
        <dbReference type="ARBA" id="ARBA00022552"/>
    </source>
</evidence>
<dbReference type="Proteomes" id="UP000317318">
    <property type="component" value="Chromosome"/>
</dbReference>
<evidence type="ECO:0000256" key="5">
    <source>
        <dbReference type="ARBA" id="ARBA00022603"/>
    </source>
</evidence>
<dbReference type="PIRSF" id="PIRSF015601">
    <property type="entry name" value="MTase_slr0722"/>
    <property type="match status" value="1"/>
</dbReference>
<keyword evidence="14" id="KW-1185">Reference proteome</keyword>
<dbReference type="PANTHER" id="PTHR30027">
    <property type="entry name" value="RIBOSOMAL RNA SMALL SUBUNIT METHYLTRANSFERASE E"/>
    <property type="match status" value="1"/>
</dbReference>
<evidence type="ECO:0000256" key="10">
    <source>
        <dbReference type="PIRNR" id="PIRNR015601"/>
    </source>
</evidence>
<sequence length="230" mass="25417">MSERFFVEQLEVGEIRLDKGESQHFATVMRGTVGSTVQLFDGTGREAFGNVTDVSKKSVRILVESVQLTEQPEPRLTLAVAPPKGDRFRWLIEKATELGVARVIPLITERSVVDPRDSKLERLRQNVIAACKQSGRSRLMVIDRPIALPKLLKQASEEQIVLLDPHGSTDPVGIKETSTTTAFIGPEGGFSDEELKLFEELEATKIRLGSHILRTETAAIAAAARLAFRE</sequence>
<dbReference type="InterPro" id="IPR029026">
    <property type="entry name" value="tRNA_m1G_MTases_N"/>
</dbReference>
<dbReference type="InterPro" id="IPR046886">
    <property type="entry name" value="RsmE_MTase_dom"/>
</dbReference>
<reference evidence="13 14" key="1">
    <citation type="submission" date="2019-02" db="EMBL/GenBank/DDBJ databases">
        <title>Deep-cultivation of Planctomycetes and their phenomic and genomic characterization uncovers novel biology.</title>
        <authorList>
            <person name="Wiegand S."/>
            <person name="Jogler M."/>
            <person name="Boedeker C."/>
            <person name="Pinto D."/>
            <person name="Vollmers J."/>
            <person name="Rivas-Marin E."/>
            <person name="Kohn T."/>
            <person name="Peeters S.H."/>
            <person name="Heuer A."/>
            <person name="Rast P."/>
            <person name="Oberbeckmann S."/>
            <person name="Bunk B."/>
            <person name="Jeske O."/>
            <person name="Meyerdierks A."/>
            <person name="Storesund J.E."/>
            <person name="Kallscheuer N."/>
            <person name="Luecker S."/>
            <person name="Lage O.M."/>
            <person name="Pohl T."/>
            <person name="Merkel B.J."/>
            <person name="Hornburger P."/>
            <person name="Mueller R.-W."/>
            <person name="Bruemmer F."/>
            <person name="Labrenz M."/>
            <person name="Spormann A.M."/>
            <person name="Op den Camp H."/>
            <person name="Overmann J."/>
            <person name="Amann R."/>
            <person name="Jetten M.S.M."/>
            <person name="Mascher T."/>
            <person name="Medema M.H."/>
            <person name="Devos D.P."/>
            <person name="Kaster A.-K."/>
            <person name="Ovreas L."/>
            <person name="Rohde M."/>
            <person name="Galperin M.Y."/>
            <person name="Jogler C."/>
        </authorList>
    </citation>
    <scope>NUCLEOTIDE SEQUENCE [LARGE SCALE GENOMIC DNA]</scope>
    <source>
        <strain evidence="13 14">Pan189</strain>
    </source>
</reference>
<evidence type="ECO:0000256" key="7">
    <source>
        <dbReference type="ARBA" id="ARBA00022691"/>
    </source>
</evidence>
<comment type="similarity">
    <text evidence="2 10">Belongs to the RNA methyltransferase RsmE family.</text>
</comment>
<dbReference type="GO" id="GO:0005737">
    <property type="term" value="C:cytoplasm"/>
    <property type="evidence" value="ECO:0007669"/>
    <property type="project" value="UniProtKB-SubCell"/>
</dbReference>
<dbReference type="NCBIfam" id="TIGR00046">
    <property type="entry name" value="RsmE family RNA methyltransferase"/>
    <property type="match status" value="1"/>
</dbReference>
<dbReference type="InterPro" id="IPR029028">
    <property type="entry name" value="Alpha/beta_knot_MTases"/>
</dbReference>
<dbReference type="Pfam" id="PF04452">
    <property type="entry name" value="Methyltrans_RNA"/>
    <property type="match status" value="1"/>
</dbReference>
<evidence type="ECO:0000256" key="2">
    <source>
        <dbReference type="ARBA" id="ARBA00005528"/>
    </source>
</evidence>
<comment type="catalytic activity">
    <reaction evidence="9 10">
        <text>uridine(1498) in 16S rRNA + S-adenosyl-L-methionine = N(3)-methyluridine(1498) in 16S rRNA + S-adenosyl-L-homocysteine + H(+)</text>
        <dbReference type="Rhea" id="RHEA:42920"/>
        <dbReference type="Rhea" id="RHEA-COMP:10283"/>
        <dbReference type="Rhea" id="RHEA-COMP:10284"/>
        <dbReference type="ChEBI" id="CHEBI:15378"/>
        <dbReference type="ChEBI" id="CHEBI:57856"/>
        <dbReference type="ChEBI" id="CHEBI:59789"/>
        <dbReference type="ChEBI" id="CHEBI:65315"/>
        <dbReference type="ChEBI" id="CHEBI:74502"/>
        <dbReference type="EC" id="2.1.1.193"/>
    </reaction>
</comment>
<comment type="function">
    <text evidence="8 10">Specifically methylates the N3 position of the uracil ring of uridine 1498 (m3U1498) in 16S rRNA. Acts on the fully assembled 30S ribosomal subunit.</text>
</comment>
<dbReference type="RefSeq" id="WP_310820566.1">
    <property type="nucleotide sequence ID" value="NZ_CP036268.1"/>
</dbReference>
<dbReference type="KEGG" id="svp:Pan189_31650"/>
<evidence type="ECO:0000256" key="9">
    <source>
        <dbReference type="ARBA" id="ARBA00047944"/>
    </source>
</evidence>
<evidence type="ECO:0000256" key="8">
    <source>
        <dbReference type="ARBA" id="ARBA00025699"/>
    </source>
</evidence>
<keyword evidence="3 10" id="KW-0963">Cytoplasm</keyword>
<keyword evidence="4 10" id="KW-0698">rRNA processing</keyword>
<dbReference type="InterPro" id="IPR046887">
    <property type="entry name" value="RsmE_PUA-like"/>
</dbReference>
<evidence type="ECO:0000313" key="14">
    <source>
        <dbReference type="Proteomes" id="UP000317318"/>
    </source>
</evidence>
<evidence type="ECO:0000256" key="3">
    <source>
        <dbReference type="ARBA" id="ARBA00022490"/>
    </source>
</evidence>
<dbReference type="CDD" id="cd18084">
    <property type="entry name" value="RsmE-like"/>
    <property type="match status" value="1"/>
</dbReference>
<evidence type="ECO:0000259" key="11">
    <source>
        <dbReference type="Pfam" id="PF04452"/>
    </source>
</evidence>